<evidence type="ECO:0000313" key="12">
    <source>
        <dbReference type="EMBL" id="MTU42064.1"/>
    </source>
</evidence>
<organism evidence="12 13">
    <name type="scientific">Parasutterella excrementihominis</name>
    <dbReference type="NCBI Taxonomy" id="487175"/>
    <lineage>
        <taxon>Bacteria</taxon>
        <taxon>Pseudomonadati</taxon>
        <taxon>Pseudomonadota</taxon>
        <taxon>Betaproteobacteria</taxon>
        <taxon>Burkholderiales</taxon>
        <taxon>Sutterellaceae</taxon>
        <taxon>Parasutterella</taxon>
    </lineage>
</organism>
<comment type="similarity">
    <text evidence="2 9">Belongs to the RecN family.</text>
</comment>
<evidence type="ECO:0000256" key="6">
    <source>
        <dbReference type="ARBA" id="ARBA00022840"/>
    </source>
</evidence>
<dbReference type="Proteomes" id="UP000462362">
    <property type="component" value="Unassembled WGS sequence"/>
</dbReference>
<evidence type="ECO:0000259" key="11">
    <source>
        <dbReference type="SMART" id="SM00382"/>
    </source>
</evidence>
<dbReference type="GO" id="GO:0005524">
    <property type="term" value="F:ATP binding"/>
    <property type="evidence" value="ECO:0007669"/>
    <property type="project" value="UniProtKB-KW"/>
</dbReference>
<comment type="function">
    <text evidence="1 9">May be involved in recombinational repair of damaged DNA.</text>
</comment>
<evidence type="ECO:0000256" key="1">
    <source>
        <dbReference type="ARBA" id="ARBA00003618"/>
    </source>
</evidence>
<feature type="coiled-coil region" evidence="10">
    <location>
        <begin position="261"/>
        <end position="288"/>
    </location>
</feature>
<dbReference type="NCBIfam" id="NF008121">
    <property type="entry name" value="PRK10869.1"/>
    <property type="match status" value="1"/>
</dbReference>
<keyword evidence="7 9" id="KW-0234">DNA repair</keyword>
<dbReference type="InterPro" id="IPR003593">
    <property type="entry name" value="AAA+_ATPase"/>
</dbReference>
<dbReference type="NCBIfam" id="TIGR00634">
    <property type="entry name" value="recN"/>
    <property type="match status" value="1"/>
</dbReference>
<dbReference type="InterPro" id="IPR027417">
    <property type="entry name" value="P-loop_NTPase"/>
</dbReference>
<evidence type="ECO:0000256" key="3">
    <source>
        <dbReference type="ARBA" id="ARBA00021315"/>
    </source>
</evidence>
<evidence type="ECO:0000256" key="2">
    <source>
        <dbReference type="ARBA" id="ARBA00009441"/>
    </source>
</evidence>
<evidence type="ECO:0000256" key="9">
    <source>
        <dbReference type="PIRNR" id="PIRNR003128"/>
    </source>
</evidence>
<keyword evidence="10" id="KW-0175">Coiled coil</keyword>
<dbReference type="InterPro" id="IPR003395">
    <property type="entry name" value="RecF/RecN/SMC_N"/>
</dbReference>
<evidence type="ECO:0000256" key="10">
    <source>
        <dbReference type="SAM" id="Coils"/>
    </source>
</evidence>
<dbReference type="CDD" id="cd03241">
    <property type="entry name" value="ABC_RecN"/>
    <property type="match status" value="2"/>
</dbReference>
<evidence type="ECO:0000256" key="5">
    <source>
        <dbReference type="ARBA" id="ARBA00022763"/>
    </source>
</evidence>
<dbReference type="EMBL" id="WNCL01000001">
    <property type="protein sequence ID" value="MTU42064.1"/>
    <property type="molecule type" value="Genomic_DNA"/>
</dbReference>
<evidence type="ECO:0000313" key="13">
    <source>
        <dbReference type="Proteomes" id="UP000462362"/>
    </source>
</evidence>
<dbReference type="PIRSF" id="PIRSF003128">
    <property type="entry name" value="RecN"/>
    <property type="match status" value="1"/>
</dbReference>
<feature type="domain" description="AAA+ ATPase" evidence="11">
    <location>
        <begin position="21"/>
        <end position="505"/>
    </location>
</feature>
<dbReference type="PANTHER" id="PTHR11059:SF0">
    <property type="entry name" value="DNA REPAIR PROTEIN RECN"/>
    <property type="match status" value="1"/>
</dbReference>
<dbReference type="GO" id="GO:0006310">
    <property type="term" value="P:DNA recombination"/>
    <property type="evidence" value="ECO:0007669"/>
    <property type="project" value="InterPro"/>
</dbReference>
<dbReference type="Gene3D" id="3.40.50.300">
    <property type="entry name" value="P-loop containing nucleotide triphosphate hydrolases"/>
    <property type="match status" value="2"/>
</dbReference>
<proteinExistence type="inferred from homology"/>
<dbReference type="InterPro" id="IPR004604">
    <property type="entry name" value="DNA_recomb/repair_RecN"/>
</dbReference>
<comment type="caution">
    <text evidence="12">The sequence shown here is derived from an EMBL/GenBank/DDBJ whole genome shotgun (WGS) entry which is preliminary data.</text>
</comment>
<accession>A0A6I3S1K2</accession>
<gene>
    <name evidence="12" type="primary">recN</name>
    <name evidence="12" type="ORF">GMD42_00140</name>
</gene>
<dbReference type="PANTHER" id="PTHR11059">
    <property type="entry name" value="DNA REPAIR PROTEIN RECN"/>
    <property type="match status" value="1"/>
</dbReference>
<dbReference type="SUPFAM" id="SSF52540">
    <property type="entry name" value="P-loop containing nucleoside triphosphate hydrolases"/>
    <property type="match status" value="1"/>
</dbReference>
<dbReference type="AlphaFoldDB" id="A0A6I3S1K2"/>
<dbReference type="FunFam" id="3.40.50.300:FF:000319">
    <property type="entry name" value="DNA repair protein RecN"/>
    <property type="match status" value="1"/>
</dbReference>
<dbReference type="GO" id="GO:0043590">
    <property type="term" value="C:bacterial nucleoid"/>
    <property type="evidence" value="ECO:0007669"/>
    <property type="project" value="TreeGrafter"/>
</dbReference>
<keyword evidence="6" id="KW-0067">ATP-binding</keyword>
<keyword evidence="5 9" id="KW-0227">DNA damage</keyword>
<name>A0A6I3S1K2_9BURK</name>
<dbReference type="FunFam" id="3.40.50.300:FF:000356">
    <property type="entry name" value="DNA repair protein RecN"/>
    <property type="match status" value="1"/>
</dbReference>
<reference evidence="12 13" key="1">
    <citation type="journal article" date="2019" name="Nat. Med.">
        <title>A library of human gut bacterial isolates paired with longitudinal multiomics data enables mechanistic microbiome research.</title>
        <authorList>
            <person name="Poyet M."/>
            <person name="Groussin M."/>
            <person name="Gibbons S.M."/>
            <person name="Avila-Pacheco J."/>
            <person name="Jiang X."/>
            <person name="Kearney S.M."/>
            <person name="Perrotta A.R."/>
            <person name="Berdy B."/>
            <person name="Zhao S."/>
            <person name="Lieberman T.D."/>
            <person name="Swanson P.K."/>
            <person name="Smith M."/>
            <person name="Roesemann S."/>
            <person name="Alexander J.E."/>
            <person name="Rich S.A."/>
            <person name="Livny J."/>
            <person name="Vlamakis H."/>
            <person name="Clish C."/>
            <person name="Bullock K."/>
            <person name="Deik A."/>
            <person name="Scott J."/>
            <person name="Pierce K.A."/>
            <person name="Xavier R.J."/>
            <person name="Alm E.J."/>
        </authorList>
    </citation>
    <scope>NUCLEOTIDE SEQUENCE [LARGE SCALE GENOMIC DNA]</scope>
    <source>
        <strain evidence="12 13">BIOML-A2</strain>
    </source>
</reference>
<dbReference type="GO" id="GO:0009432">
    <property type="term" value="P:SOS response"/>
    <property type="evidence" value="ECO:0007669"/>
    <property type="project" value="UniProtKB-ARBA"/>
</dbReference>
<sequence>MLCSLNIRDFVIVDKLDLEFSDGFTALTGETGAGKSILIDALQLLFGARSDPEVIRSGAQKSDLTASFTINDKIKAWLEERELSGLNGELVLRRTLDIKGRSRSWINGTTCSLSQLKELSHMLVVVHGQHAHQSLLRKGSQLEMLDAYSGLRPQVDAVRSAWTQWREAQKTLEEARERQAFNQAELERMKWFLEDMKELSPVKGEWARINEEHTRLSRYNDIIDSCQKAREALTEADYSALELVDSAISAIGDVSDVDVKLEKIYAQLNDAREIIDSASDDVEHYLDRTDFDEGRFEELDQRINLYLELARKYHVEPEELYAEMQKVSEKAAEMEGLSDLTALFNKAHKAKTQYDKLAGELSKERKKGALKMQKSITDVMQTLAMAGGSFEVAVTPAEAPSSVGIDHCEFLVAGHAGVPRRSLSKVASGGELARISLAIAVTDTMTATVDTLIFDEVDSGIGGAVAETVGRLLAQLGEHQQVLCVTHLPQVASCASQHFKIEKKSTGEGEAPVSNVYPLTDDQRVQEIARMLGGLTITQKTLDHAREMLRR</sequence>
<dbReference type="Pfam" id="PF02463">
    <property type="entry name" value="SMC_N"/>
    <property type="match status" value="1"/>
</dbReference>
<keyword evidence="4" id="KW-0547">Nucleotide-binding</keyword>
<evidence type="ECO:0000256" key="8">
    <source>
        <dbReference type="ARBA" id="ARBA00033408"/>
    </source>
</evidence>
<dbReference type="GO" id="GO:0006281">
    <property type="term" value="P:DNA repair"/>
    <property type="evidence" value="ECO:0007669"/>
    <property type="project" value="UniProtKB-KW"/>
</dbReference>
<dbReference type="SMART" id="SM00382">
    <property type="entry name" value="AAA"/>
    <property type="match status" value="1"/>
</dbReference>
<dbReference type="RefSeq" id="WP_155165167.1">
    <property type="nucleotide sequence ID" value="NZ_DBGEHT010000031.1"/>
</dbReference>
<evidence type="ECO:0000256" key="7">
    <source>
        <dbReference type="ARBA" id="ARBA00023204"/>
    </source>
</evidence>
<protein>
    <recommendedName>
        <fullName evidence="3 9">DNA repair protein RecN</fullName>
    </recommendedName>
    <alternativeName>
        <fullName evidence="8 9">Recombination protein N</fullName>
    </alternativeName>
</protein>
<evidence type="ECO:0000256" key="4">
    <source>
        <dbReference type="ARBA" id="ARBA00022741"/>
    </source>
</evidence>